<proteinExistence type="predicted"/>
<name>A0A5M3MIP9_CONPW</name>
<dbReference type="InterPro" id="IPR025662">
    <property type="entry name" value="Sigma_54_int_dom_ATP-bd_1"/>
</dbReference>
<dbReference type="Pfam" id="PF24883">
    <property type="entry name" value="NPHP3_N"/>
    <property type="match status" value="1"/>
</dbReference>
<dbReference type="Proteomes" id="UP000053558">
    <property type="component" value="Unassembled WGS sequence"/>
</dbReference>
<dbReference type="RefSeq" id="XP_007770657.1">
    <property type="nucleotide sequence ID" value="XM_007772467.1"/>
</dbReference>
<dbReference type="GeneID" id="19205636"/>
<organism evidence="3 4">
    <name type="scientific">Coniophora puteana (strain RWD-64-598)</name>
    <name type="common">Brown rot fungus</name>
    <dbReference type="NCBI Taxonomy" id="741705"/>
    <lineage>
        <taxon>Eukaryota</taxon>
        <taxon>Fungi</taxon>
        <taxon>Dikarya</taxon>
        <taxon>Basidiomycota</taxon>
        <taxon>Agaricomycotina</taxon>
        <taxon>Agaricomycetes</taxon>
        <taxon>Agaricomycetidae</taxon>
        <taxon>Boletales</taxon>
        <taxon>Coniophorineae</taxon>
        <taxon>Coniophoraceae</taxon>
        <taxon>Coniophora</taxon>
    </lineage>
</organism>
<dbReference type="PANTHER" id="PTHR10039:SF14">
    <property type="entry name" value="NACHT DOMAIN-CONTAINING PROTEIN"/>
    <property type="match status" value="1"/>
</dbReference>
<dbReference type="AlphaFoldDB" id="A0A5M3MIP9"/>
<dbReference type="InterPro" id="IPR056884">
    <property type="entry name" value="NPHP3-like_N"/>
</dbReference>
<dbReference type="PANTHER" id="PTHR10039">
    <property type="entry name" value="AMELOGENIN"/>
    <property type="match status" value="1"/>
</dbReference>
<feature type="domain" description="Nephrocystin 3-like N-terminal" evidence="2">
    <location>
        <begin position="52"/>
        <end position="211"/>
    </location>
</feature>
<dbReference type="OMA" id="ISCNDES"/>
<dbReference type="OrthoDB" id="2928561at2759"/>
<accession>A0A5M3MIP9</accession>
<protein>
    <recommendedName>
        <fullName evidence="2">Nephrocystin 3-like N-terminal domain-containing protein</fullName>
    </recommendedName>
</protein>
<dbReference type="Gene3D" id="3.40.50.300">
    <property type="entry name" value="P-loop containing nucleotide triphosphate hydrolases"/>
    <property type="match status" value="1"/>
</dbReference>
<reference evidence="4" key="1">
    <citation type="journal article" date="2012" name="Science">
        <title>The Paleozoic origin of enzymatic lignin decomposition reconstructed from 31 fungal genomes.</title>
        <authorList>
            <person name="Floudas D."/>
            <person name="Binder M."/>
            <person name="Riley R."/>
            <person name="Barry K."/>
            <person name="Blanchette R.A."/>
            <person name="Henrissat B."/>
            <person name="Martinez A.T."/>
            <person name="Otillar R."/>
            <person name="Spatafora J.W."/>
            <person name="Yadav J.S."/>
            <person name="Aerts A."/>
            <person name="Benoit I."/>
            <person name="Boyd A."/>
            <person name="Carlson A."/>
            <person name="Copeland A."/>
            <person name="Coutinho P.M."/>
            <person name="de Vries R.P."/>
            <person name="Ferreira P."/>
            <person name="Findley K."/>
            <person name="Foster B."/>
            <person name="Gaskell J."/>
            <person name="Glotzer D."/>
            <person name="Gorecki P."/>
            <person name="Heitman J."/>
            <person name="Hesse C."/>
            <person name="Hori C."/>
            <person name="Igarashi K."/>
            <person name="Jurgens J.A."/>
            <person name="Kallen N."/>
            <person name="Kersten P."/>
            <person name="Kohler A."/>
            <person name="Kuees U."/>
            <person name="Kumar T.K.A."/>
            <person name="Kuo A."/>
            <person name="LaButti K."/>
            <person name="Larrondo L.F."/>
            <person name="Lindquist E."/>
            <person name="Ling A."/>
            <person name="Lombard V."/>
            <person name="Lucas S."/>
            <person name="Lundell T."/>
            <person name="Martin R."/>
            <person name="McLaughlin D.J."/>
            <person name="Morgenstern I."/>
            <person name="Morin E."/>
            <person name="Murat C."/>
            <person name="Nagy L.G."/>
            <person name="Nolan M."/>
            <person name="Ohm R.A."/>
            <person name="Patyshakuliyeva A."/>
            <person name="Rokas A."/>
            <person name="Ruiz-Duenas F.J."/>
            <person name="Sabat G."/>
            <person name="Salamov A."/>
            <person name="Samejima M."/>
            <person name="Schmutz J."/>
            <person name="Slot J.C."/>
            <person name="St John F."/>
            <person name="Stenlid J."/>
            <person name="Sun H."/>
            <person name="Sun S."/>
            <person name="Syed K."/>
            <person name="Tsang A."/>
            <person name="Wiebenga A."/>
            <person name="Young D."/>
            <person name="Pisabarro A."/>
            <person name="Eastwood D.C."/>
            <person name="Martin F."/>
            <person name="Cullen D."/>
            <person name="Grigoriev I.V."/>
            <person name="Hibbett D.S."/>
        </authorList>
    </citation>
    <scope>NUCLEOTIDE SEQUENCE [LARGE SCALE GENOMIC DNA]</scope>
    <source>
        <strain evidence="4">RWD-64-598 SS2</strain>
    </source>
</reference>
<evidence type="ECO:0000313" key="3">
    <source>
        <dbReference type="EMBL" id="EIW78896.1"/>
    </source>
</evidence>
<keyword evidence="1" id="KW-0677">Repeat</keyword>
<gene>
    <name evidence="3" type="ORF">CONPUDRAFT_166772</name>
</gene>
<evidence type="ECO:0000313" key="4">
    <source>
        <dbReference type="Proteomes" id="UP000053558"/>
    </source>
</evidence>
<dbReference type="SUPFAM" id="SSF52540">
    <property type="entry name" value="P-loop containing nucleoside triphosphate hydrolases"/>
    <property type="match status" value="1"/>
</dbReference>
<keyword evidence="4" id="KW-1185">Reference proteome</keyword>
<dbReference type="KEGG" id="cput:CONPUDRAFT_166772"/>
<dbReference type="InterPro" id="IPR027417">
    <property type="entry name" value="P-loop_NTPase"/>
</dbReference>
<comment type="caution">
    <text evidence="3">The sequence shown here is derived from an EMBL/GenBank/DDBJ whole genome shotgun (WGS) entry which is preliminary data.</text>
</comment>
<evidence type="ECO:0000256" key="1">
    <source>
        <dbReference type="ARBA" id="ARBA00022737"/>
    </source>
</evidence>
<dbReference type="EMBL" id="JH711581">
    <property type="protein sequence ID" value="EIW78896.1"/>
    <property type="molecule type" value="Genomic_DNA"/>
</dbReference>
<sequence length="466" mass="52790">MADPIRLKAWQKLSDRCVHSAPFDSPEREPFSQCLPGTRVDLLDTLRTAIGTENKKIILLFGESGSGKSAVAHTLAQGLHASGALVASFFFSRQHAICSNDDRLIPTISYQLGLCHPRAKEVIIKALLDDPSLLKLARSRDQQFTRLVLEPLRELSMMWKEKGLTAIMLFDALDECEPGYRNRRLGQLVDSFARVLEDKRTANFHIVVTSRPYSRIEDALTKPALVLRHVMENFDARDDIERFLKSFFDDISRAPYVSLPKPWSSPANLQLLVDRVSRRFIVAAKIVTFMEQKIERPSDMQQFLEALLRTQQLTSNVEELYRYLIPSSDQASKGTSLLVYILTLCEPLPILDIMRLVQYDARPVLDSLAAIVYVPPINSAEPVKPYHTSLRDFLWDEAAHYNLTCDCLELMGGALIKNICGFDDASHLHLNEIEDFAAKRDEAVTPALAYAAKYWLHHIWAHASLD</sequence>
<dbReference type="PROSITE" id="PS00675">
    <property type="entry name" value="SIGMA54_INTERACT_1"/>
    <property type="match status" value="1"/>
</dbReference>
<evidence type="ECO:0000259" key="2">
    <source>
        <dbReference type="Pfam" id="PF24883"/>
    </source>
</evidence>